<feature type="non-terminal residue" evidence="2">
    <location>
        <position position="1"/>
    </location>
</feature>
<reference evidence="2" key="1">
    <citation type="submission" date="2021-06" db="EMBL/GenBank/DDBJ databases">
        <authorList>
            <person name="Kallberg Y."/>
            <person name="Tangrot J."/>
            <person name="Rosling A."/>
        </authorList>
    </citation>
    <scope>NUCLEOTIDE SEQUENCE</scope>
    <source>
        <strain evidence="2">FL130A</strain>
    </source>
</reference>
<evidence type="ECO:0000313" key="3">
    <source>
        <dbReference type="Proteomes" id="UP000789508"/>
    </source>
</evidence>
<feature type="compositionally biased region" description="Basic and acidic residues" evidence="1">
    <location>
        <begin position="87"/>
        <end position="100"/>
    </location>
</feature>
<evidence type="ECO:0000256" key="1">
    <source>
        <dbReference type="SAM" id="MobiDB-lite"/>
    </source>
</evidence>
<feature type="non-terminal residue" evidence="2">
    <location>
        <position position="113"/>
    </location>
</feature>
<dbReference type="AlphaFoldDB" id="A0A9N9NTK6"/>
<name>A0A9N9NTK6_9GLOM</name>
<sequence>TPPKYPKNVLERGLIDVIWYSNHHLGRKKLSVNHSLRKHTAQKLNDAGVDIQAAMNITKHCTNNDNNAGDKVNYENIEAADNCDNENIDKNYADNDKNEETTQEDTAQGFRSN</sequence>
<dbReference type="OrthoDB" id="2424537at2759"/>
<feature type="compositionally biased region" description="Polar residues" evidence="1">
    <location>
        <begin position="104"/>
        <end position="113"/>
    </location>
</feature>
<accession>A0A9N9NTK6</accession>
<organism evidence="2 3">
    <name type="scientific">Ambispora leptoticha</name>
    <dbReference type="NCBI Taxonomy" id="144679"/>
    <lineage>
        <taxon>Eukaryota</taxon>
        <taxon>Fungi</taxon>
        <taxon>Fungi incertae sedis</taxon>
        <taxon>Mucoromycota</taxon>
        <taxon>Glomeromycotina</taxon>
        <taxon>Glomeromycetes</taxon>
        <taxon>Archaeosporales</taxon>
        <taxon>Ambisporaceae</taxon>
        <taxon>Ambispora</taxon>
    </lineage>
</organism>
<feature type="region of interest" description="Disordered" evidence="1">
    <location>
        <begin position="85"/>
        <end position="113"/>
    </location>
</feature>
<gene>
    <name evidence="2" type="ORF">ALEPTO_LOCUS13485</name>
</gene>
<proteinExistence type="predicted"/>
<keyword evidence="3" id="KW-1185">Reference proteome</keyword>
<dbReference type="Proteomes" id="UP000789508">
    <property type="component" value="Unassembled WGS sequence"/>
</dbReference>
<dbReference type="EMBL" id="CAJVPS010043549">
    <property type="protein sequence ID" value="CAG8756011.1"/>
    <property type="molecule type" value="Genomic_DNA"/>
</dbReference>
<evidence type="ECO:0000313" key="2">
    <source>
        <dbReference type="EMBL" id="CAG8756011.1"/>
    </source>
</evidence>
<comment type="caution">
    <text evidence="2">The sequence shown here is derived from an EMBL/GenBank/DDBJ whole genome shotgun (WGS) entry which is preliminary data.</text>
</comment>
<protein>
    <submittedName>
        <fullName evidence="2">307_t:CDS:1</fullName>
    </submittedName>
</protein>